<evidence type="ECO:0000256" key="4">
    <source>
        <dbReference type="ARBA" id="ARBA00022785"/>
    </source>
</evidence>
<dbReference type="FunFam" id="3.20.20.105:FF:000001">
    <property type="entry name" value="Queuine tRNA-ribosyltransferase"/>
    <property type="match status" value="1"/>
</dbReference>
<feature type="binding site" evidence="7">
    <location>
        <position position="194"/>
    </location>
    <ligand>
        <name>substrate</name>
    </ligand>
</feature>
<comment type="catalytic activity">
    <reaction evidence="6 7">
        <text>7-aminomethyl-7-carbaguanine + guanosine(34) in tRNA = 7-aminomethyl-7-carbaguanosine(34) in tRNA + guanine</text>
        <dbReference type="Rhea" id="RHEA:24104"/>
        <dbReference type="Rhea" id="RHEA-COMP:10341"/>
        <dbReference type="Rhea" id="RHEA-COMP:10342"/>
        <dbReference type="ChEBI" id="CHEBI:16235"/>
        <dbReference type="ChEBI" id="CHEBI:58703"/>
        <dbReference type="ChEBI" id="CHEBI:74269"/>
        <dbReference type="ChEBI" id="CHEBI:82833"/>
        <dbReference type="EC" id="2.4.2.29"/>
    </reaction>
</comment>
<organism evidence="9 10">
    <name type="scientific">Candidatus Avoscillospira avicola</name>
    <dbReference type="NCBI Taxonomy" id="2840706"/>
    <lineage>
        <taxon>Bacteria</taxon>
        <taxon>Bacillati</taxon>
        <taxon>Bacillota</taxon>
        <taxon>Clostridia</taxon>
        <taxon>Eubacteriales</taxon>
        <taxon>Oscillospiraceae</taxon>
        <taxon>Oscillospiraceae incertae sedis</taxon>
        <taxon>Candidatus Avoscillospira</taxon>
    </lineage>
</organism>
<dbReference type="GO" id="GO:0046872">
    <property type="term" value="F:metal ion binding"/>
    <property type="evidence" value="ECO:0007669"/>
    <property type="project" value="UniProtKB-KW"/>
</dbReference>
<comment type="similarity">
    <text evidence="7">Belongs to the queuine tRNA-ribosyltransferase family.</text>
</comment>
<feature type="binding site" evidence="7">
    <location>
        <position position="309"/>
    </location>
    <ligand>
        <name>Zn(2+)</name>
        <dbReference type="ChEBI" id="CHEBI:29105"/>
    </ligand>
</feature>
<feature type="binding site" evidence="7">
    <location>
        <begin position="89"/>
        <end position="93"/>
    </location>
    <ligand>
        <name>substrate</name>
    </ligand>
</feature>
<gene>
    <name evidence="7 9" type="primary">tgt</name>
    <name evidence="9" type="ORF">IAA53_07010</name>
</gene>
<evidence type="ECO:0000256" key="2">
    <source>
        <dbReference type="ARBA" id="ARBA00022679"/>
    </source>
</evidence>
<evidence type="ECO:0000259" key="8">
    <source>
        <dbReference type="Pfam" id="PF01702"/>
    </source>
</evidence>
<feature type="region of interest" description="RNA binding; important for wobble base 34 recognition" evidence="7">
    <location>
        <begin position="276"/>
        <end position="280"/>
    </location>
</feature>
<proteinExistence type="inferred from homology"/>
<reference evidence="9" key="1">
    <citation type="submission" date="2020-10" db="EMBL/GenBank/DDBJ databases">
        <authorList>
            <person name="Gilroy R."/>
        </authorList>
    </citation>
    <scope>NUCLEOTIDE SEQUENCE</scope>
    <source>
        <strain evidence="9">ChiBcec15-4380</strain>
    </source>
</reference>
<dbReference type="AlphaFoldDB" id="A0A9D1DI10"/>
<dbReference type="InterPro" id="IPR002616">
    <property type="entry name" value="tRNA_ribo_trans-like"/>
</dbReference>
<evidence type="ECO:0000256" key="6">
    <source>
        <dbReference type="ARBA" id="ARBA00050112"/>
    </source>
</evidence>
<comment type="caution">
    <text evidence="9">The sequence shown here is derived from an EMBL/GenBank/DDBJ whole genome shotgun (WGS) entry which is preliminary data.</text>
</comment>
<dbReference type="GO" id="GO:0005829">
    <property type="term" value="C:cytosol"/>
    <property type="evidence" value="ECO:0007669"/>
    <property type="project" value="TreeGrafter"/>
</dbReference>
<evidence type="ECO:0000256" key="1">
    <source>
        <dbReference type="ARBA" id="ARBA00022676"/>
    </source>
</evidence>
<dbReference type="EC" id="2.4.2.29" evidence="7"/>
<feature type="domain" description="tRNA-guanine(15) transglycosylase-like" evidence="8">
    <location>
        <begin position="11"/>
        <end position="368"/>
    </location>
</feature>
<sequence>MFTVTKTEGHARRGVFTCPHGTVQTPVFMNVGTLGAIKGALSAADLEKIGTQVELSNTYHLHLRPGDQVVRKMGGLHKFMTWSGPILTDSGGFQVFSLASLRRIKEEGVHFASHIDGRKIFMGPEESMRIQSNLGSDIAMAFDECIENPAPYDYVKASCDRTARWLRRCKAELDRLNALPDTVNPGQVLFGINQGGTYPDLRIRHMEEIAQLDLPGYAIGGLAVGESTETMYEIIDAVEPHMPQDKPRYLMGVGTPSNIIEAVARGVDFFDCVMPARNARHGRLFTWSGAINLKNAKYELDTQPIDPQCDCPVCRRYSRAYLRHLFKAEEMLAMRLSVMHNLYFYNTLMARIREAIDGGVFQQFRSTYSEVLDRKI</sequence>
<dbReference type="SUPFAM" id="SSF51713">
    <property type="entry name" value="tRNA-guanine transglycosylase"/>
    <property type="match status" value="1"/>
</dbReference>
<dbReference type="Gene3D" id="3.20.20.105">
    <property type="entry name" value="Queuine tRNA-ribosyltransferase-like"/>
    <property type="match status" value="1"/>
</dbReference>
<feature type="region of interest" description="RNA binding" evidence="7">
    <location>
        <begin position="252"/>
        <end position="258"/>
    </location>
</feature>
<evidence type="ECO:0000256" key="7">
    <source>
        <dbReference type="HAMAP-Rule" id="MF_00168"/>
    </source>
</evidence>
<evidence type="ECO:0000256" key="3">
    <source>
        <dbReference type="ARBA" id="ARBA00022694"/>
    </source>
</evidence>
<feature type="binding site" evidence="7">
    <location>
        <position position="340"/>
    </location>
    <ligand>
        <name>Zn(2+)</name>
        <dbReference type="ChEBI" id="CHEBI:29105"/>
    </ligand>
</feature>
<dbReference type="Pfam" id="PF01702">
    <property type="entry name" value="TGT"/>
    <property type="match status" value="1"/>
</dbReference>
<dbReference type="InterPro" id="IPR050076">
    <property type="entry name" value="ArchSynthase1/Queuine_TRR"/>
</dbReference>
<comment type="function">
    <text evidence="7">Catalyzes the base-exchange of a guanine (G) residue with the queuine precursor 7-aminomethyl-7-deazaguanine (PreQ1) at position 34 (anticodon wobble position) in tRNAs with GU(N) anticodons (tRNA-Asp, -Asn, -His and -Tyr). Catalysis occurs through a double-displacement mechanism. The nucleophile active site attacks the C1' of nucleotide 34 to detach the guanine base from the RNA, forming a covalent enzyme-RNA intermediate. The proton acceptor active site deprotonates the incoming PreQ1, allowing a nucleophilic attack on the C1' of the ribose to form the product. After dissociation, two additional enzymatic reactions on the tRNA convert PreQ1 to queuine (Q), resulting in the hypermodified nucleoside queuosine (7-(((4,5-cis-dihydroxy-2-cyclopenten-1-yl)amino)methyl)-7-deazaguanosine).</text>
</comment>
<keyword evidence="1 7" id="KW-0328">Glycosyltransferase</keyword>
<name>A0A9D1DI10_9FIRM</name>
<dbReference type="NCBIfam" id="TIGR00430">
    <property type="entry name" value="Q_tRNA_tgt"/>
    <property type="match status" value="1"/>
</dbReference>
<evidence type="ECO:0000313" key="10">
    <source>
        <dbReference type="Proteomes" id="UP000824239"/>
    </source>
</evidence>
<keyword evidence="2 7" id="KW-0808">Transferase</keyword>
<evidence type="ECO:0000256" key="5">
    <source>
        <dbReference type="ARBA" id="ARBA00022833"/>
    </source>
</evidence>
<dbReference type="PANTHER" id="PTHR46499:SF1">
    <property type="entry name" value="QUEUINE TRNA-RIBOSYLTRANSFERASE"/>
    <property type="match status" value="1"/>
</dbReference>
<dbReference type="InterPro" id="IPR036511">
    <property type="entry name" value="TGT-like_sf"/>
</dbReference>
<comment type="subunit">
    <text evidence="7">Homodimer. Within each dimer, one monomer is responsible for RNA recognition and catalysis, while the other monomer binds to the replacement base PreQ1.</text>
</comment>
<comment type="pathway">
    <text evidence="7">tRNA modification; tRNA-queuosine biosynthesis.</text>
</comment>
<feature type="active site" description="Proton acceptor" evidence="7">
    <location>
        <position position="89"/>
    </location>
</feature>
<keyword evidence="3 7" id="KW-0819">tRNA processing</keyword>
<feature type="binding site" evidence="7">
    <location>
        <position position="221"/>
    </location>
    <ligand>
        <name>substrate</name>
    </ligand>
</feature>
<dbReference type="GO" id="GO:0008479">
    <property type="term" value="F:tRNA-guanosine(34) queuine transglycosylase activity"/>
    <property type="evidence" value="ECO:0007669"/>
    <property type="project" value="UniProtKB-UniRule"/>
</dbReference>
<dbReference type="Proteomes" id="UP000824239">
    <property type="component" value="Unassembled WGS sequence"/>
</dbReference>
<protein>
    <recommendedName>
        <fullName evidence="7">Queuine tRNA-ribosyltransferase</fullName>
        <ecNumber evidence="7">2.4.2.29</ecNumber>
    </recommendedName>
    <alternativeName>
        <fullName evidence="7">Guanine insertion enzyme</fullName>
    </alternativeName>
    <alternativeName>
        <fullName evidence="7">tRNA-guanine transglycosylase</fullName>
    </alternativeName>
</protein>
<keyword evidence="5 7" id="KW-0862">Zinc</keyword>
<dbReference type="InterPro" id="IPR004803">
    <property type="entry name" value="TGT"/>
</dbReference>
<comment type="cofactor">
    <cofactor evidence="7">
        <name>Zn(2+)</name>
        <dbReference type="ChEBI" id="CHEBI:29105"/>
    </cofactor>
    <text evidence="7">Binds 1 zinc ion per subunit.</text>
</comment>
<accession>A0A9D1DI10</accession>
<feature type="binding site" evidence="7">
    <location>
        <position position="311"/>
    </location>
    <ligand>
        <name>Zn(2+)</name>
        <dbReference type="ChEBI" id="CHEBI:29105"/>
    </ligand>
</feature>
<keyword evidence="4 7" id="KW-0671">Queuosine biosynthesis</keyword>
<dbReference type="PANTHER" id="PTHR46499">
    <property type="entry name" value="QUEUINE TRNA-RIBOSYLTRANSFERASE"/>
    <property type="match status" value="1"/>
</dbReference>
<dbReference type="NCBIfam" id="TIGR00449">
    <property type="entry name" value="tgt_general"/>
    <property type="match status" value="1"/>
</dbReference>
<dbReference type="EMBL" id="DVHE01000056">
    <property type="protein sequence ID" value="HIR51018.1"/>
    <property type="molecule type" value="Genomic_DNA"/>
</dbReference>
<dbReference type="GO" id="GO:0008616">
    <property type="term" value="P:tRNA queuosine(34) biosynthetic process"/>
    <property type="evidence" value="ECO:0007669"/>
    <property type="project" value="UniProtKB-UniRule"/>
</dbReference>
<dbReference type="HAMAP" id="MF_00168">
    <property type="entry name" value="Q_tRNA_Tgt"/>
    <property type="match status" value="1"/>
</dbReference>
<evidence type="ECO:0000313" key="9">
    <source>
        <dbReference type="EMBL" id="HIR51018.1"/>
    </source>
</evidence>
<feature type="binding site" evidence="7">
    <location>
        <position position="143"/>
    </location>
    <ligand>
        <name>substrate</name>
    </ligand>
</feature>
<keyword evidence="7" id="KW-0479">Metal-binding</keyword>
<reference evidence="9" key="2">
    <citation type="journal article" date="2021" name="PeerJ">
        <title>Extensive microbial diversity within the chicken gut microbiome revealed by metagenomics and culture.</title>
        <authorList>
            <person name="Gilroy R."/>
            <person name="Ravi A."/>
            <person name="Getino M."/>
            <person name="Pursley I."/>
            <person name="Horton D.L."/>
            <person name="Alikhan N.F."/>
            <person name="Baker D."/>
            <person name="Gharbi K."/>
            <person name="Hall N."/>
            <person name="Watson M."/>
            <person name="Adriaenssens E.M."/>
            <person name="Foster-Nyarko E."/>
            <person name="Jarju S."/>
            <person name="Secka A."/>
            <person name="Antonio M."/>
            <person name="Oren A."/>
            <person name="Chaudhuri R.R."/>
            <person name="La Ragione R."/>
            <person name="Hildebrand F."/>
            <person name="Pallen M.J."/>
        </authorList>
    </citation>
    <scope>NUCLEOTIDE SEQUENCE</scope>
    <source>
        <strain evidence="9">ChiBcec15-4380</strain>
    </source>
</reference>
<feature type="binding site" evidence="7">
    <location>
        <position position="314"/>
    </location>
    <ligand>
        <name>Zn(2+)</name>
        <dbReference type="ChEBI" id="CHEBI:29105"/>
    </ligand>
</feature>
<feature type="active site" description="Nucleophile" evidence="7">
    <location>
        <position position="271"/>
    </location>
</feature>